<dbReference type="CDD" id="cd18809">
    <property type="entry name" value="SF1_C_RecD"/>
    <property type="match status" value="1"/>
</dbReference>
<dbReference type="EMBL" id="JANGAC010000005">
    <property type="protein sequence ID" value="MCQ4923201.1"/>
    <property type="molecule type" value="Genomic_DNA"/>
</dbReference>
<evidence type="ECO:0000313" key="7">
    <source>
        <dbReference type="Proteomes" id="UP001524478"/>
    </source>
</evidence>
<dbReference type="InterPro" id="IPR006345">
    <property type="entry name" value="RecD2"/>
</dbReference>
<keyword evidence="3" id="KW-0347">Helicase</keyword>
<keyword evidence="4" id="KW-0175">Coiled coil</keyword>
<evidence type="ECO:0000256" key="4">
    <source>
        <dbReference type="SAM" id="Coils"/>
    </source>
</evidence>
<dbReference type="Pfam" id="PF13538">
    <property type="entry name" value="UvrD_C_2"/>
    <property type="match status" value="1"/>
</dbReference>
<dbReference type="Gene3D" id="1.10.10.2220">
    <property type="match status" value="1"/>
</dbReference>
<dbReference type="Pfam" id="PF14490">
    <property type="entry name" value="HHH_RecD2"/>
    <property type="match status" value="1"/>
</dbReference>
<feature type="domain" description="AAA+ ATPase" evidence="5">
    <location>
        <begin position="332"/>
        <end position="476"/>
    </location>
</feature>
<feature type="binding site" evidence="3">
    <location>
        <begin position="343"/>
        <end position="347"/>
    </location>
    <ligand>
        <name>ATP</name>
        <dbReference type="ChEBI" id="CHEBI:30616"/>
    </ligand>
</feature>
<dbReference type="HAMAP" id="MF_01488">
    <property type="entry name" value="RecD2"/>
    <property type="match status" value="1"/>
</dbReference>
<evidence type="ECO:0000256" key="1">
    <source>
        <dbReference type="ARBA" id="ARBA00022741"/>
    </source>
</evidence>
<dbReference type="InterPro" id="IPR029493">
    <property type="entry name" value="RecD2-like_HHH"/>
</dbReference>
<keyword evidence="3" id="KW-0238">DNA-binding</keyword>
<feature type="coiled-coil region" evidence="4">
    <location>
        <begin position="290"/>
        <end position="317"/>
    </location>
</feature>
<evidence type="ECO:0000256" key="3">
    <source>
        <dbReference type="HAMAP-Rule" id="MF_01488"/>
    </source>
</evidence>
<dbReference type="SMART" id="SM00382">
    <property type="entry name" value="AAA"/>
    <property type="match status" value="1"/>
</dbReference>
<name>A0ABT1S9Q3_9FIRM</name>
<dbReference type="InterPro" id="IPR010994">
    <property type="entry name" value="RuvA_2-like"/>
</dbReference>
<organism evidence="6 7">
    <name type="scientific">Tissierella carlieri</name>
    <dbReference type="NCBI Taxonomy" id="689904"/>
    <lineage>
        <taxon>Bacteria</taxon>
        <taxon>Bacillati</taxon>
        <taxon>Bacillota</taxon>
        <taxon>Tissierellia</taxon>
        <taxon>Tissierellales</taxon>
        <taxon>Tissierellaceae</taxon>
        <taxon>Tissierella</taxon>
    </lineage>
</organism>
<dbReference type="CDD" id="cd17933">
    <property type="entry name" value="DEXSc_RecD-like"/>
    <property type="match status" value="1"/>
</dbReference>
<dbReference type="PANTHER" id="PTHR43788">
    <property type="entry name" value="DNA2/NAM7 HELICASE FAMILY MEMBER"/>
    <property type="match status" value="1"/>
</dbReference>
<keyword evidence="1 3" id="KW-0547">Nucleotide-binding</keyword>
<comment type="caution">
    <text evidence="6">The sequence shown here is derived from an EMBL/GenBank/DDBJ whole genome shotgun (WGS) entry which is preliminary data.</text>
</comment>
<dbReference type="Pfam" id="PF18335">
    <property type="entry name" value="SH3_13"/>
    <property type="match status" value="1"/>
</dbReference>
<dbReference type="Gene3D" id="3.40.50.300">
    <property type="entry name" value="P-loop containing nucleotide triphosphate hydrolases"/>
    <property type="match status" value="2"/>
</dbReference>
<reference evidence="6 7" key="1">
    <citation type="submission" date="2022-06" db="EMBL/GenBank/DDBJ databases">
        <title>Isolation of gut microbiota from human fecal samples.</title>
        <authorList>
            <person name="Pamer E.G."/>
            <person name="Barat B."/>
            <person name="Waligurski E."/>
            <person name="Medina S."/>
            <person name="Paddock L."/>
            <person name="Mostad J."/>
        </authorList>
    </citation>
    <scope>NUCLEOTIDE SEQUENCE [LARGE SCALE GENOMIC DNA]</scope>
    <source>
        <strain evidence="6 7">DFI.7.95</strain>
    </source>
</reference>
<dbReference type="InterPro" id="IPR050534">
    <property type="entry name" value="Coronavir_polyprotein_1ab"/>
</dbReference>
<dbReference type="InterPro" id="IPR003593">
    <property type="entry name" value="AAA+_ATPase"/>
</dbReference>
<dbReference type="Pfam" id="PF13245">
    <property type="entry name" value="AAA_19"/>
    <property type="match status" value="1"/>
</dbReference>
<dbReference type="InterPro" id="IPR041451">
    <property type="entry name" value="RecD2_SH13"/>
</dbReference>
<evidence type="ECO:0000259" key="5">
    <source>
        <dbReference type="SMART" id="SM00382"/>
    </source>
</evidence>
<dbReference type="EC" id="5.6.2.3" evidence="3"/>
<comment type="catalytic activity">
    <reaction evidence="3">
        <text>ATP + H2O = ADP + phosphate + H(+)</text>
        <dbReference type="Rhea" id="RHEA:13065"/>
        <dbReference type="ChEBI" id="CHEBI:15377"/>
        <dbReference type="ChEBI" id="CHEBI:15378"/>
        <dbReference type="ChEBI" id="CHEBI:30616"/>
        <dbReference type="ChEBI" id="CHEBI:43474"/>
        <dbReference type="ChEBI" id="CHEBI:456216"/>
        <dbReference type="EC" id="5.6.2.3"/>
    </reaction>
</comment>
<dbReference type="Proteomes" id="UP001524478">
    <property type="component" value="Unassembled WGS sequence"/>
</dbReference>
<protein>
    <recommendedName>
        <fullName evidence="3">ATP-dependent RecD2 DNA helicase</fullName>
        <ecNumber evidence="3">5.6.2.3</ecNumber>
    </recommendedName>
    <alternativeName>
        <fullName evidence="3">DNA 5'-3' helicase subunit RecD2</fullName>
    </alternativeName>
</protein>
<dbReference type="RefSeq" id="WP_256311233.1">
    <property type="nucleotide sequence ID" value="NZ_JANGAC010000005.1"/>
</dbReference>
<evidence type="ECO:0000256" key="2">
    <source>
        <dbReference type="ARBA" id="ARBA00022840"/>
    </source>
</evidence>
<proteinExistence type="inferred from homology"/>
<dbReference type="InterPro" id="IPR027785">
    <property type="entry name" value="UvrD-like_helicase_C"/>
</dbReference>
<sequence>MLILEGVIEEIRFRNEANGYTVAKLNTSDGPVTIVGNTPFINLEETVKVEGEWIYHPTYGEQLSFTSISTVVPSTLKGIENYLSSGLIPHIGPKTAKRIVEKFGLDSLEIIQYNPERLKEISGIGEKKLEIIVEAYAEQRELRDIMVFLQQYGITVNYGIKIYKNYGKDTINIISENPYRLSEDIYGIGFKTADKIAAKMGINKESPYRIEAGIKYIIMEFAGNGHCYVPKNELISNVSKLLDAENSLIEEGIRNLGLRGNIHLIPDNEDTLVYYTPFHMAENNVSRKLVELSQVKLEELEIDVKKEIKRIEEQENILFAKKQIVAIKEALENGLVVITGGPGTGKTTTINAIIKICEDMDLSVILAAPTGRAAKRMTETTGIEAKTIHRLLEYSFMEEESMAFGKDEDSPIDVDLIIIDESSMIDILLMNSLLKALKPGTRVVLVGDIDQLPSVGAGNVLGDIIESGVIKVVRLDEIFRQSEESMIIVNAHKINKGEEPILNEKDKDFFFLTRNSTDGILETILELCHERLPNFYGVDKVRDIQVLTPMKKGDVGINSLNKHLQSVLNPKDKSKAEKQIGDELFRVGDKVMQIKNNYTTEWKIVRDGLEVDTGEGVFNGDFGFIMDIDEEDRTMKVLFDDEKEVEYEFNQLDELRLAYATTVHKSQGSEFPVVVMPISWGPPMLLTRNLLYTAITRAKNLVVLVGEEKYLSMMIKNNRITKRYSALDKKIRNYVSIFMEG</sequence>
<gene>
    <name evidence="3" type="primary">recD2</name>
    <name evidence="6" type="ORF">NE686_08910</name>
</gene>
<dbReference type="PANTHER" id="PTHR43788:SF6">
    <property type="entry name" value="DNA HELICASE B"/>
    <property type="match status" value="1"/>
</dbReference>
<dbReference type="InterPro" id="IPR027417">
    <property type="entry name" value="P-loop_NTPase"/>
</dbReference>
<keyword evidence="7" id="KW-1185">Reference proteome</keyword>
<comment type="function">
    <text evidence="3">DNA-dependent ATPase and ATP-dependent 5'-3' DNA helicase. Has no activity on blunt DNA or DNA with 3'-overhangs, requires at least 10 bases of 5'-ssDNA for helicase activity.</text>
</comment>
<dbReference type="InterPro" id="IPR055446">
    <property type="entry name" value="RecD2_N_OB"/>
</dbReference>
<keyword evidence="3" id="KW-0413">Isomerase</keyword>
<dbReference type="SUPFAM" id="SSF47781">
    <property type="entry name" value="RuvA domain 2-like"/>
    <property type="match status" value="1"/>
</dbReference>
<dbReference type="Pfam" id="PF14520">
    <property type="entry name" value="HHH_5"/>
    <property type="match status" value="1"/>
</dbReference>
<dbReference type="Pfam" id="PF23139">
    <property type="entry name" value="OB_YrrC"/>
    <property type="match status" value="1"/>
</dbReference>
<dbReference type="Gene3D" id="2.30.30.940">
    <property type="match status" value="1"/>
</dbReference>
<accession>A0ABT1S9Q3</accession>
<dbReference type="SUPFAM" id="SSF52540">
    <property type="entry name" value="P-loop containing nucleoside triphosphate hydrolases"/>
    <property type="match status" value="1"/>
</dbReference>
<dbReference type="Gene3D" id="1.10.150.20">
    <property type="entry name" value="5' to 3' exonuclease, C-terminal subdomain"/>
    <property type="match status" value="1"/>
</dbReference>
<evidence type="ECO:0000313" key="6">
    <source>
        <dbReference type="EMBL" id="MCQ4923201.1"/>
    </source>
</evidence>
<keyword evidence="2 3" id="KW-0067">ATP-binding</keyword>
<comment type="similarity">
    <text evidence="3">Belongs to the RecD family. RecD2 subfamily.</text>
</comment>
<keyword evidence="3" id="KW-0378">Hydrolase</keyword>
<dbReference type="NCBIfam" id="TIGR01448">
    <property type="entry name" value="recD_rel"/>
    <property type="match status" value="1"/>
</dbReference>